<feature type="compositionally biased region" description="Polar residues" evidence="1">
    <location>
        <begin position="254"/>
        <end position="265"/>
    </location>
</feature>
<dbReference type="AlphaFoldDB" id="A0A6A6AJS4"/>
<gene>
    <name evidence="2" type="ORF">P153DRAFT_365761</name>
</gene>
<dbReference type="Proteomes" id="UP000799771">
    <property type="component" value="Unassembled WGS sequence"/>
</dbReference>
<feature type="region of interest" description="Disordered" evidence="1">
    <location>
        <begin position="1"/>
        <end position="65"/>
    </location>
</feature>
<organism evidence="2 3">
    <name type="scientific">Dothidotthia symphoricarpi CBS 119687</name>
    <dbReference type="NCBI Taxonomy" id="1392245"/>
    <lineage>
        <taxon>Eukaryota</taxon>
        <taxon>Fungi</taxon>
        <taxon>Dikarya</taxon>
        <taxon>Ascomycota</taxon>
        <taxon>Pezizomycotina</taxon>
        <taxon>Dothideomycetes</taxon>
        <taxon>Pleosporomycetidae</taxon>
        <taxon>Pleosporales</taxon>
        <taxon>Dothidotthiaceae</taxon>
        <taxon>Dothidotthia</taxon>
    </lineage>
</organism>
<evidence type="ECO:0000256" key="1">
    <source>
        <dbReference type="SAM" id="MobiDB-lite"/>
    </source>
</evidence>
<evidence type="ECO:0000313" key="3">
    <source>
        <dbReference type="Proteomes" id="UP000799771"/>
    </source>
</evidence>
<dbReference type="InterPro" id="IPR012677">
    <property type="entry name" value="Nucleotide-bd_a/b_plait_sf"/>
</dbReference>
<dbReference type="GeneID" id="54408318"/>
<feature type="compositionally biased region" description="Basic and acidic residues" evidence="1">
    <location>
        <begin position="31"/>
        <end position="42"/>
    </location>
</feature>
<reference evidence="2" key="1">
    <citation type="journal article" date="2020" name="Stud. Mycol.">
        <title>101 Dothideomycetes genomes: a test case for predicting lifestyles and emergence of pathogens.</title>
        <authorList>
            <person name="Haridas S."/>
            <person name="Albert R."/>
            <person name="Binder M."/>
            <person name="Bloem J."/>
            <person name="Labutti K."/>
            <person name="Salamov A."/>
            <person name="Andreopoulos B."/>
            <person name="Baker S."/>
            <person name="Barry K."/>
            <person name="Bills G."/>
            <person name="Bluhm B."/>
            <person name="Cannon C."/>
            <person name="Castanera R."/>
            <person name="Culley D."/>
            <person name="Daum C."/>
            <person name="Ezra D."/>
            <person name="Gonzalez J."/>
            <person name="Henrissat B."/>
            <person name="Kuo A."/>
            <person name="Liang C."/>
            <person name="Lipzen A."/>
            <person name="Lutzoni F."/>
            <person name="Magnuson J."/>
            <person name="Mondo S."/>
            <person name="Nolan M."/>
            <person name="Ohm R."/>
            <person name="Pangilinan J."/>
            <person name="Park H.-J."/>
            <person name="Ramirez L."/>
            <person name="Alfaro M."/>
            <person name="Sun H."/>
            <person name="Tritt A."/>
            <person name="Yoshinaga Y."/>
            <person name="Zwiers L.-H."/>
            <person name="Turgeon B."/>
            <person name="Goodwin S."/>
            <person name="Spatafora J."/>
            <person name="Crous P."/>
            <person name="Grigoriev I."/>
        </authorList>
    </citation>
    <scope>NUCLEOTIDE SEQUENCE</scope>
    <source>
        <strain evidence="2">CBS 119687</strain>
    </source>
</reference>
<evidence type="ECO:0000313" key="2">
    <source>
        <dbReference type="EMBL" id="KAF2131164.1"/>
    </source>
</evidence>
<dbReference type="Gene3D" id="3.30.70.330">
    <property type="match status" value="1"/>
</dbReference>
<feature type="compositionally biased region" description="Basic and acidic residues" evidence="1">
    <location>
        <begin position="7"/>
        <end position="17"/>
    </location>
</feature>
<dbReference type="EMBL" id="ML977503">
    <property type="protein sequence ID" value="KAF2131164.1"/>
    <property type="molecule type" value="Genomic_DNA"/>
</dbReference>
<accession>A0A6A6AJS4</accession>
<sequence length="425" mass="46077">MQVHAVPDSERAIDSTGRRLPWGYDFGDPDQNQRRVPEEKGPFGKARKRGTSRAKTPTTKTAEDNAKLENLRVQDDIFGRFKAEEDKRRSVSGALPSSGALNLIEAGTSFPTGAATNTSAKEPKEVILYGFGTDVQWAAIDHYEKVSNGLIYEEYDRDPFNQKFNYAFASQRASNRQFLSKDALLRINQYIGGNHWIRVTFDSAEAAERACHYSPKVLQGYTVFAEPYRGTGPTGGDREIRAAVGSITSLTTSPGTVSSWTTGPGASQSSTTVSSATATASIPASSSRLSQSTITRPTGAFPTDLAAPQSLQSQALASTTATATTTALYPASRRATLRLKGANVKPAVFLPQEKAFLPVAPRWQQTLGALPIIGWLVGSGQDQVPRKEDGSFDVQSASLYWRAWYAVDACFGSDFCGVREGEYDD</sequence>
<name>A0A6A6AJS4_9PLEO</name>
<dbReference type="OrthoDB" id="8033832at2759"/>
<keyword evidence="3" id="KW-1185">Reference proteome</keyword>
<proteinExistence type="predicted"/>
<feature type="compositionally biased region" description="Low complexity" evidence="1">
    <location>
        <begin position="266"/>
        <end position="287"/>
    </location>
</feature>
<protein>
    <submittedName>
        <fullName evidence="2">Uncharacterized protein</fullName>
    </submittedName>
</protein>
<dbReference type="RefSeq" id="XP_033525551.1">
    <property type="nucleotide sequence ID" value="XM_033667886.1"/>
</dbReference>
<feature type="region of interest" description="Disordered" evidence="1">
    <location>
        <begin position="254"/>
        <end position="301"/>
    </location>
</feature>